<dbReference type="PANTHER" id="PTHR36573:SF1">
    <property type="entry name" value="INTERMEMBRANE PHOSPHOLIPID TRANSPORT SYSTEM BINDING PROTEIN MLAC"/>
    <property type="match status" value="1"/>
</dbReference>
<dbReference type="AlphaFoldDB" id="A0A6C0U351"/>
<protein>
    <submittedName>
        <fullName evidence="2">ABC transporter substrate-binding protein</fullName>
    </submittedName>
</protein>
<keyword evidence="1" id="KW-0732">Signal</keyword>
<proteinExistence type="predicted"/>
<sequence length="225" mass="25369">MKRFLRFAATLALMAVAPVMMAQDKDEPAAQPDSAHEVVRAATEQVMSTVEDAQEYAGENPERFYDELQEILDPVVDFRGFARGIMGPYASSDRYRSLDAEGRQQLREQLERFTGVIRVGLVRTYGKGLLAFGGSRIEVPPLSEEEAARSRVSVKQFIHSDESQPYVLVYHMGRDRDGGWKLRNLVIEDVNLGEIYRSQFESAARQYDGDLDKVIDSWSAVEIGD</sequence>
<feature type="chain" id="PRO_5025643933" evidence="1">
    <location>
        <begin position="23"/>
        <end position="225"/>
    </location>
</feature>
<dbReference type="Gene3D" id="3.10.450.710">
    <property type="entry name" value="Tgt2/MlaC"/>
    <property type="match status" value="1"/>
</dbReference>
<evidence type="ECO:0000313" key="2">
    <source>
        <dbReference type="EMBL" id="QIB66592.1"/>
    </source>
</evidence>
<keyword evidence="3" id="KW-1185">Reference proteome</keyword>
<dbReference type="PANTHER" id="PTHR36573">
    <property type="entry name" value="INTERMEMBRANE PHOSPHOLIPID TRANSPORT SYSTEM BINDING PROTEIN MLAC"/>
    <property type="match status" value="1"/>
</dbReference>
<feature type="signal peptide" evidence="1">
    <location>
        <begin position="1"/>
        <end position="22"/>
    </location>
</feature>
<dbReference type="RefSeq" id="WP_163496026.1">
    <property type="nucleotide sequence ID" value="NZ_CP048711.1"/>
</dbReference>
<dbReference type="Proteomes" id="UP000477680">
    <property type="component" value="Chromosome"/>
</dbReference>
<organism evidence="2 3">
    <name type="scientific">Kineobactrum salinum</name>
    <dbReference type="NCBI Taxonomy" id="2708301"/>
    <lineage>
        <taxon>Bacteria</taxon>
        <taxon>Pseudomonadati</taxon>
        <taxon>Pseudomonadota</taxon>
        <taxon>Gammaproteobacteria</taxon>
        <taxon>Cellvibrionales</taxon>
        <taxon>Halieaceae</taxon>
        <taxon>Kineobactrum</taxon>
    </lineage>
</organism>
<dbReference type="Pfam" id="PF05494">
    <property type="entry name" value="MlaC"/>
    <property type="match status" value="1"/>
</dbReference>
<reference evidence="2 3" key="1">
    <citation type="submission" date="2020-02" db="EMBL/GenBank/DDBJ databases">
        <title>Genome sequencing for Kineobactrum sp. M2.</title>
        <authorList>
            <person name="Park S.-J."/>
        </authorList>
    </citation>
    <scope>NUCLEOTIDE SEQUENCE [LARGE SCALE GENOMIC DNA]</scope>
    <source>
        <strain evidence="2 3">M2</strain>
    </source>
</reference>
<evidence type="ECO:0000256" key="1">
    <source>
        <dbReference type="SAM" id="SignalP"/>
    </source>
</evidence>
<gene>
    <name evidence="2" type="ORF">G3T16_15510</name>
</gene>
<name>A0A6C0U351_9GAMM</name>
<evidence type="ECO:0000313" key="3">
    <source>
        <dbReference type="Proteomes" id="UP000477680"/>
    </source>
</evidence>
<accession>A0A6C0U351</accession>
<dbReference type="InterPro" id="IPR008869">
    <property type="entry name" value="MlaC/ttg2D"/>
</dbReference>
<dbReference type="KEGG" id="kim:G3T16_15510"/>
<dbReference type="InterPro" id="IPR042245">
    <property type="entry name" value="Tgt2/MlaC_sf"/>
</dbReference>
<dbReference type="EMBL" id="CP048711">
    <property type="protein sequence ID" value="QIB66592.1"/>
    <property type="molecule type" value="Genomic_DNA"/>
</dbReference>